<dbReference type="EMBL" id="AP014570">
    <property type="protein sequence ID" value="BAO84632.1"/>
    <property type="molecule type" value="Genomic_DNA"/>
</dbReference>
<sequence length="159" mass="17357">MSTSAVPSPSASPLASAVARYFEACNSGDRDLFFGLFAPDAGHYLPKGMFGPFHDVESLFARWREDAARTGAYWIADRVYADDAARTAIAEWTAVKPKDGVYFRGVDVFAFDEQGRIVEVRVYYASPRDPSIGDNELGGYDYHDGGWHVPAAPVSAHGT</sequence>
<keyword evidence="2" id="KW-0413">Isomerase</keyword>
<dbReference type="RefSeq" id="WP_045477517.1">
    <property type="nucleotide sequence ID" value="NZ_AP014570.1"/>
</dbReference>
<dbReference type="Pfam" id="PF12680">
    <property type="entry name" value="SnoaL_2"/>
    <property type="match status" value="1"/>
</dbReference>
<dbReference type="InterPro" id="IPR037401">
    <property type="entry name" value="SnoaL-like"/>
</dbReference>
<accession>A0A060NS68</accession>
<reference evidence="2 3" key="1">
    <citation type="journal article" date="2014" name="Nat. Commun.">
        <title>Physiological and genomic features of highly alkaliphilic hydrogen-utilizing Betaproteobacteria from a continental serpentinizing site.</title>
        <authorList>
            <person name="Suzuki S."/>
            <person name="Kuenen J.G."/>
            <person name="Schipper K."/>
            <person name="van der Velde S."/>
            <person name="Ishii S."/>
            <person name="Wu A."/>
            <person name="Sorokin D.Y."/>
            <person name="Tenney A."/>
            <person name="Meng X.Y."/>
            <person name="Morrill P.L."/>
            <person name="Kamagata Y."/>
            <person name="Muyzer G."/>
            <person name="Nealson K.H."/>
        </authorList>
    </citation>
    <scope>NUCLEOTIDE SEQUENCE [LARGE SCALE GENOMIC DNA]</scope>
    <source>
        <strain evidence="2 3">B1</strain>
        <plasmid evidence="2">pSMB1</plasmid>
    </source>
</reference>
<dbReference type="InterPro" id="IPR032710">
    <property type="entry name" value="NTF2-like_dom_sf"/>
</dbReference>
<dbReference type="OrthoDB" id="981191at2"/>
<dbReference type="SUPFAM" id="SSF54427">
    <property type="entry name" value="NTF2-like"/>
    <property type="match status" value="1"/>
</dbReference>
<name>A0A060NS68_9BURK</name>
<dbReference type="GO" id="GO:0016853">
    <property type="term" value="F:isomerase activity"/>
    <property type="evidence" value="ECO:0007669"/>
    <property type="project" value="UniProtKB-KW"/>
</dbReference>
<protein>
    <submittedName>
        <fullName evidence="2">Ketosteroid isomerase-related protein</fullName>
    </submittedName>
</protein>
<keyword evidence="2" id="KW-0614">Plasmid</keyword>
<dbReference type="Proteomes" id="UP000066014">
    <property type="component" value="Plasmid pSMB1"/>
</dbReference>
<feature type="domain" description="SnoaL-like" evidence="1">
    <location>
        <begin position="18"/>
        <end position="120"/>
    </location>
</feature>
<dbReference type="KEGG" id="cbab:SMCB_p0015"/>
<dbReference type="HOGENOM" id="CLU_1657838_0_0_4"/>
<dbReference type="AlphaFoldDB" id="A0A060NS68"/>
<evidence type="ECO:0000313" key="2">
    <source>
        <dbReference type="EMBL" id="BAO84632.1"/>
    </source>
</evidence>
<evidence type="ECO:0000313" key="3">
    <source>
        <dbReference type="Proteomes" id="UP000066014"/>
    </source>
</evidence>
<organism evidence="2 3">
    <name type="scientific">Serpentinimonas maccroryi</name>
    <dbReference type="NCBI Taxonomy" id="1458426"/>
    <lineage>
        <taxon>Bacteria</taxon>
        <taxon>Pseudomonadati</taxon>
        <taxon>Pseudomonadota</taxon>
        <taxon>Betaproteobacteria</taxon>
        <taxon>Burkholderiales</taxon>
        <taxon>Comamonadaceae</taxon>
        <taxon>Serpentinimonas</taxon>
    </lineage>
</organism>
<geneLocation type="plasmid" evidence="3">
    <name>pSMB1 DNA</name>
</geneLocation>
<gene>
    <name evidence="2" type="ORF">SMCB_p0015</name>
</gene>
<evidence type="ECO:0000259" key="1">
    <source>
        <dbReference type="Pfam" id="PF12680"/>
    </source>
</evidence>
<dbReference type="Gene3D" id="3.10.450.50">
    <property type="match status" value="1"/>
</dbReference>
<proteinExistence type="predicted"/>
<keyword evidence="3" id="KW-1185">Reference proteome</keyword>